<name>J4I859_9APHY</name>
<feature type="compositionally biased region" description="Basic and acidic residues" evidence="5">
    <location>
        <begin position="85"/>
        <end position="97"/>
    </location>
</feature>
<evidence type="ECO:0000313" key="7">
    <source>
        <dbReference type="EMBL" id="CCL98841.1"/>
    </source>
</evidence>
<feature type="compositionally biased region" description="Low complexity" evidence="5">
    <location>
        <begin position="386"/>
        <end position="398"/>
    </location>
</feature>
<keyword evidence="2 6" id="KW-0812">Transmembrane</keyword>
<dbReference type="GO" id="GO:0016020">
    <property type="term" value="C:membrane"/>
    <property type="evidence" value="ECO:0007669"/>
    <property type="project" value="UniProtKB-SubCell"/>
</dbReference>
<evidence type="ECO:0000256" key="2">
    <source>
        <dbReference type="ARBA" id="ARBA00022692"/>
    </source>
</evidence>
<protein>
    <recommendedName>
        <fullName evidence="9">Tetraspanin Tsp2</fullName>
    </recommendedName>
</protein>
<feature type="region of interest" description="Disordered" evidence="5">
    <location>
        <begin position="1"/>
        <end position="43"/>
    </location>
</feature>
<gene>
    <name evidence="7" type="ORF">FIBRA_00846</name>
</gene>
<evidence type="ECO:0000313" key="8">
    <source>
        <dbReference type="Proteomes" id="UP000006352"/>
    </source>
</evidence>
<dbReference type="InterPro" id="IPR018499">
    <property type="entry name" value="Tetraspanin/Peripherin"/>
</dbReference>
<feature type="transmembrane region" description="Helical" evidence="6">
    <location>
        <begin position="171"/>
        <end position="193"/>
    </location>
</feature>
<dbReference type="RefSeq" id="XP_012178124.1">
    <property type="nucleotide sequence ID" value="XM_012322734.1"/>
</dbReference>
<sequence>METYESISLEPPHALFQSRSSTLGSLNNNGSLHNVGSDRSDAKSVPSSLSVNYLPSKFSSTLLSGGPKRRKVWRTGDASLPKHGGGREAFKSDEARMPGEGDDDFDRLMVSGHESGYTKRRQSWNRFKWTLFVSNFVFTMYSIAGLVVCLMLWFNIFTNADIIRVANHMELILSTLAASLGVLTALVGWSGILLNNRTFLAVYCTLLWVCFGLLVTPGYTTYKRRTFNLEGKLGQQWSQLLGLSGRRRVQDVLHCCGYFSPFVEAAVSQTCYARSVLPGCKGPFLRFERAVLGWWYTIVFAAVPVQIAVMVASILSASHVTYRFGKGMMPKPYQLDVSSLAIIMENYASQLAEQYGPAVASEMMVRSGSGLHLDSMPIVPYMRNPSSNSSGSQYSTSSGEAPRPFNG</sequence>
<dbReference type="OrthoDB" id="2156690at2759"/>
<feature type="region of interest" description="Disordered" evidence="5">
    <location>
        <begin position="385"/>
        <end position="407"/>
    </location>
</feature>
<reference evidence="7 8" key="1">
    <citation type="journal article" date="2012" name="Appl. Environ. Microbiol.">
        <title>Short-read sequencing for genomic analysis of the brown rot fungus Fibroporia radiculosa.</title>
        <authorList>
            <person name="Tang J.D."/>
            <person name="Perkins A.D."/>
            <person name="Sonstegard T.S."/>
            <person name="Schroeder S.G."/>
            <person name="Burgess S.C."/>
            <person name="Diehl S.V."/>
        </authorList>
    </citation>
    <scope>NUCLEOTIDE SEQUENCE [LARGE SCALE GENOMIC DNA]</scope>
    <source>
        <strain evidence="7 8">TFFH 294</strain>
    </source>
</reference>
<dbReference type="AlphaFoldDB" id="J4I859"/>
<feature type="region of interest" description="Disordered" evidence="5">
    <location>
        <begin position="63"/>
        <end position="97"/>
    </location>
</feature>
<feature type="transmembrane region" description="Helical" evidence="6">
    <location>
        <begin position="200"/>
        <end position="219"/>
    </location>
</feature>
<evidence type="ECO:0000256" key="1">
    <source>
        <dbReference type="ARBA" id="ARBA00004141"/>
    </source>
</evidence>
<evidence type="ECO:0000256" key="6">
    <source>
        <dbReference type="SAM" id="Phobius"/>
    </source>
</evidence>
<dbReference type="InParanoid" id="J4I859"/>
<accession>J4I859</accession>
<dbReference type="Proteomes" id="UP000006352">
    <property type="component" value="Unassembled WGS sequence"/>
</dbReference>
<feature type="transmembrane region" description="Helical" evidence="6">
    <location>
        <begin position="129"/>
        <end position="156"/>
    </location>
</feature>
<dbReference type="STRING" id="599839.J4I859"/>
<dbReference type="HOGENOM" id="CLU_030826_1_0_1"/>
<comment type="subcellular location">
    <subcellularLocation>
        <location evidence="1">Membrane</location>
        <topology evidence="1">Multi-pass membrane protein</topology>
    </subcellularLocation>
</comment>
<evidence type="ECO:0008006" key="9">
    <source>
        <dbReference type="Google" id="ProtNLM"/>
    </source>
</evidence>
<keyword evidence="8" id="KW-1185">Reference proteome</keyword>
<feature type="compositionally biased region" description="Low complexity" evidence="5">
    <location>
        <begin position="18"/>
        <end position="35"/>
    </location>
</feature>
<dbReference type="EMBL" id="HE796902">
    <property type="protein sequence ID" value="CCL98841.1"/>
    <property type="molecule type" value="Genomic_DNA"/>
</dbReference>
<keyword evidence="4 6" id="KW-0472">Membrane</keyword>
<keyword evidence="3 6" id="KW-1133">Transmembrane helix</keyword>
<proteinExistence type="predicted"/>
<evidence type="ECO:0000256" key="4">
    <source>
        <dbReference type="ARBA" id="ARBA00023136"/>
    </source>
</evidence>
<evidence type="ECO:0000256" key="5">
    <source>
        <dbReference type="SAM" id="MobiDB-lite"/>
    </source>
</evidence>
<evidence type="ECO:0000256" key="3">
    <source>
        <dbReference type="ARBA" id="ARBA00022989"/>
    </source>
</evidence>
<organism evidence="7 8">
    <name type="scientific">Fibroporia radiculosa</name>
    <dbReference type="NCBI Taxonomy" id="599839"/>
    <lineage>
        <taxon>Eukaryota</taxon>
        <taxon>Fungi</taxon>
        <taxon>Dikarya</taxon>
        <taxon>Basidiomycota</taxon>
        <taxon>Agaricomycotina</taxon>
        <taxon>Agaricomycetes</taxon>
        <taxon>Polyporales</taxon>
        <taxon>Fibroporiaceae</taxon>
        <taxon>Fibroporia</taxon>
    </lineage>
</organism>
<dbReference type="Pfam" id="PF00335">
    <property type="entry name" value="Tetraspanin"/>
    <property type="match status" value="1"/>
</dbReference>
<dbReference type="GeneID" id="24093752"/>
<feature type="transmembrane region" description="Helical" evidence="6">
    <location>
        <begin position="294"/>
        <end position="322"/>
    </location>
</feature>